<dbReference type="FunFam" id="3.30.200.20:FF:000178">
    <property type="entry name" value="serine/threonine-protein kinase PBS1-like"/>
    <property type="match status" value="1"/>
</dbReference>
<keyword evidence="12" id="KW-0325">Glycoprotein</keyword>
<evidence type="ECO:0000256" key="10">
    <source>
        <dbReference type="ARBA" id="ARBA00022989"/>
    </source>
</evidence>
<keyword evidence="9 15" id="KW-0067">ATP-binding</keyword>
<evidence type="ECO:0000256" key="5">
    <source>
        <dbReference type="ARBA" id="ARBA00022692"/>
    </source>
</evidence>
<evidence type="ECO:0000256" key="3">
    <source>
        <dbReference type="ARBA" id="ARBA00022527"/>
    </source>
</evidence>
<dbReference type="PROSITE" id="PS00108">
    <property type="entry name" value="PROTEIN_KINASE_ST"/>
    <property type="match status" value="1"/>
</dbReference>
<keyword evidence="5 16" id="KW-0812">Transmembrane</keyword>
<dbReference type="PANTHER" id="PTHR27009">
    <property type="entry name" value="RUST RESISTANCE KINASE LR10-RELATED"/>
    <property type="match status" value="1"/>
</dbReference>
<keyword evidence="7 15" id="KW-0547">Nucleotide-binding</keyword>
<evidence type="ECO:0000313" key="19">
    <source>
        <dbReference type="Proteomes" id="UP000825729"/>
    </source>
</evidence>
<feature type="domain" description="Protein kinase" evidence="17">
    <location>
        <begin position="351"/>
        <end position="654"/>
    </location>
</feature>
<comment type="catalytic activity">
    <reaction evidence="14">
        <text>L-seryl-[protein] + ATP = O-phospho-L-seryl-[protein] + ADP + H(+)</text>
        <dbReference type="Rhea" id="RHEA:17989"/>
        <dbReference type="Rhea" id="RHEA-COMP:9863"/>
        <dbReference type="Rhea" id="RHEA-COMP:11604"/>
        <dbReference type="ChEBI" id="CHEBI:15378"/>
        <dbReference type="ChEBI" id="CHEBI:29999"/>
        <dbReference type="ChEBI" id="CHEBI:30616"/>
        <dbReference type="ChEBI" id="CHEBI:83421"/>
        <dbReference type="ChEBI" id="CHEBI:456216"/>
        <dbReference type="EC" id="2.7.11.1"/>
    </reaction>
</comment>
<dbReference type="Gene3D" id="3.30.200.20">
    <property type="entry name" value="Phosphorylase Kinase, domain 1"/>
    <property type="match status" value="1"/>
</dbReference>
<feature type="binding site" evidence="15">
    <location>
        <position position="379"/>
    </location>
    <ligand>
        <name>ATP</name>
        <dbReference type="ChEBI" id="CHEBI:30616"/>
    </ligand>
</feature>
<evidence type="ECO:0000259" key="17">
    <source>
        <dbReference type="PROSITE" id="PS50011"/>
    </source>
</evidence>
<comment type="catalytic activity">
    <reaction evidence="13">
        <text>L-threonyl-[protein] + ATP = O-phospho-L-threonyl-[protein] + ADP + H(+)</text>
        <dbReference type="Rhea" id="RHEA:46608"/>
        <dbReference type="Rhea" id="RHEA-COMP:11060"/>
        <dbReference type="Rhea" id="RHEA-COMP:11605"/>
        <dbReference type="ChEBI" id="CHEBI:15378"/>
        <dbReference type="ChEBI" id="CHEBI:30013"/>
        <dbReference type="ChEBI" id="CHEBI:30616"/>
        <dbReference type="ChEBI" id="CHEBI:61977"/>
        <dbReference type="ChEBI" id="CHEBI:456216"/>
        <dbReference type="EC" id="2.7.11.1"/>
    </reaction>
</comment>
<comment type="caution">
    <text evidence="18">The sequence shown here is derived from an EMBL/GenBank/DDBJ whole genome shotgun (WGS) entry which is preliminary data.</text>
</comment>
<comment type="subcellular location">
    <subcellularLocation>
        <location evidence="1">Membrane</location>
        <topology evidence="1">Single-pass type I membrane protein</topology>
    </subcellularLocation>
</comment>
<dbReference type="Proteomes" id="UP000825729">
    <property type="component" value="Unassembled WGS sequence"/>
</dbReference>
<evidence type="ECO:0000256" key="11">
    <source>
        <dbReference type="ARBA" id="ARBA00023136"/>
    </source>
</evidence>
<evidence type="ECO:0000313" key="18">
    <source>
        <dbReference type="EMBL" id="KAG9443161.1"/>
    </source>
</evidence>
<dbReference type="GO" id="GO:0005524">
    <property type="term" value="F:ATP binding"/>
    <property type="evidence" value="ECO:0007669"/>
    <property type="project" value="UniProtKB-UniRule"/>
</dbReference>
<dbReference type="GO" id="GO:0016020">
    <property type="term" value="C:membrane"/>
    <property type="evidence" value="ECO:0007669"/>
    <property type="project" value="UniProtKB-SubCell"/>
</dbReference>
<dbReference type="InterPro" id="IPR011009">
    <property type="entry name" value="Kinase-like_dom_sf"/>
</dbReference>
<evidence type="ECO:0000256" key="13">
    <source>
        <dbReference type="ARBA" id="ARBA00047899"/>
    </source>
</evidence>
<dbReference type="EC" id="2.7.11.1" evidence="2"/>
<evidence type="ECO:0000256" key="15">
    <source>
        <dbReference type="PROSITE-ProRule" id="PRU10141"/>
    </source>
</evidence>
<dbReference type="InterPro" id="IPR017441">
    <property type="entry name" value="Protein_kinase_ATP_BS"/>
</dbReference>
<evidence type="ECO:0000256" key="7">
    <source>
        <dbReference type="ARBA" id="ARBA00022741"/>
    </source>
</evidence>
<evidence type="ECO:0000256" key="6">
    <source>
        <dbReference type="ARBA" id="ARBA00022729"/>
    </source>
</evidence>
<dbReference type="GO" id="GO:0004674">
    <property type="term" value="F:protein serine/threonine kinase activity"/>
    <property type="evidence" value="ECO:0007669"/>
    <property type="project" value="UniProtKB-KW"/>
</dbReference>
<evidence type="ECO:0000256" key="12">
    <source>
        <dbReference type="ARBA" id="ARBA00023180"/>
    </source>
</evidence>
<gene>
    <name evidence="18" type="ORF">H6P81_019015</name>
</gene>
<keyword evidence="6" id="KW-0732">Signal</keyword>
<evidence type="ECO:0000256" key="14">
    <source>
        <dbReference type="ARBA" id="ARBA00048679"/>
    </source>
</evidence>
<dbReference type="FunFam" id="1.10.510.10:FF:001023">
    <property type="entry name" value="Os07g0541700 protein"/>
    <property type="match status" value="1"/>
</dbReference>
<keyword evidence="10 16" id="KW-1133">Transmembrane helix</keyword>
<protein>
    <recommendedName>
        <fullName evidence="2">non-specific serine/threonine protein kinase</fullName>
        <ecNumber evidence="2">2.7.11.1</ecNumber>
    </recommendedName>
</protein>
<dbReference type="EMBL" id="JAINDJ010000007">
    <property type="protein sequence ID" value="KAG9443161.1"/>
    <property type="molecule type" value="Genomic_DNA"/>
</dbReference>
<keyword evidence="19" id="KW-1185">Reference proteome</keyword>
<dbReference type="SMART" id="SM00220">
    <property type="entry name" value="S_TKc"/>
    <property type="match status" value="1"/>
</dbReference>
<keyword evidence="8" id="KW-0418">Kinase</keyword>
<accession>A0AAV7E5S6</accession>
<dbReference type="InterPro" id="IPR008271">
    <property type="entry name" value="Ser/Thr_kinase_AS"/>
</dbReference>
<name>A0AAV7E5S6_ARIFI</name>
<proteinExistence type="predicted"/>
<sequence>METPSLFFFFFLIFFITHFFSLIFFSLRVESKEEAAIVSTEPAYYYKLCSNYSCGNTHLQYPFGLQSFCSHADLKTTCVNNDYVLIRSSRVPDAETSRIIGNLSFDPLGVTIPLTFESLFGCGRVTRENVPTIINQFSLSREYKYGILLNCTQRPHLAPPGSLQSSSCLECKGSSRRSNLCFYTKEFNDYTDCEKFLVLTREEVNVTAIKDLRGYIRSKGYHIRFTKSMSRRNCESTGGKCGSSPRTGDFVCFCPSSVRRLNCSDGMYYIYIYMTLRMTVFIFAIPVSASLGAIIAIVTTVLLVVYVIRRKTKINMDGERGGHNIDRHFITLIDGISPTRYTYSQIKKFTSNFSVKLGEGGFGIVYKGFIEGIGAVAIKLLKRSERTQKLFMNEVATVGRIHHHNLVRLLGYCAQDTTRALVYQFIEMGSLDKYHIHDQNGSDEQIKDDSFSLTDRQMCNIAVETARGILYLHEGCRNKILHLDIKPQNVLIDSNLSPKVADFGLARMISEDHSHVSITQAQGTPGYAAPEMWTKAYGPLTEKTDVYSYGMLLLEMALRRKKNNDSSEDKTSHVYFPEWVLRKALRGELKVDKNALERADTRKEEGEQVILEKMCTVGLWCIQHIPSNRPTMRKVIQMLEGINNEIQIPPYPFPDEFNQEGFLSHYFTHSSHPNPHRVTAAT</sequence>
<organism evidence="18 19">
    <name type="scientific">Aristolochia fimbriata</name>
    <name type="common">White veined hardy Dutchman's pipe vine</name>
    <dbReference type="NCBI Taxonomy" id="158543"/>
    <lineage>
        <taxon>Eukaryota</taxon>
        <taxon>Viridiplantae</taxon>
        <taxon>Streptophyta</taxon>
        <taxon>Embryophyta</taxon>
        <taxon>Tracheophyta</taxon>
        <taxon>Spermatophyta</taxon>
        <taxon>Magnoliopsida</taxon>
        <taxon>Magnoliidae</taxon>
        <taxon>Piperales</taxon>
        <taxon>Aristolochiaceae</taxon>
        <taxon>Aristolochia</taxon>
    </lineage>
</organism>
<dbReference type="Pfam" id="PF00069">
    <property type="entry name" value="Pkinase"/>
    <property type="match status" value="1"/>
</dbReference>
<evidence type="ECO:0000256" key="8">
    <source>
        <dbReference type="ARBA" id="ARBA00022777"/>
    </source>
</evidence>
<evidence type="ECO:0000256" key="16">
    <source>
        <dbReference type="SAM" id="Phobius"/>
    </source>
</evidence>
<evidence type="ECO:0000256" key="2">
    <source>
        <dbReference type="ARBA" id="ARBA00012513"/>
    </source>
</evidence>
<keyword evidence="4" id="KW-0808">Transferase</keyword>
<evidence type="ECO:0000256" key="4">
    <source>
        <dbReference type="ARBA" id="ARBA00022679"/>
    </source>
</evidence>
<dbReference type="InterPro" id="IPR000719">
    <property type="entry name" value="Prot_kinase_dom"/>
</dbReference>
<dbReference type="Gene3D" id="1.10.510.10">
    <property type="entry name" value="Transferase(Phosphotransferase) domain 1"/>
    <property type="match status" value="1"/>
</dbReference>
<keyword evidence="11 16" id="KW-0472">Membrane</keyword>
<dbReference type="InterPro" id="IPR045874">
    <property type="entry name" value="LRK10/LRL21-25-like"/>
</dbReference>
<feature type="transmembrane region" description="Helical" evidence="16">
    <location>
        <begin position="291"/>
        <end position="308"/>
    </location>
</feature>
<feature type="transmembrane region" description="Helical" evidence="16">
    <location>
        <begin position="268"/>
        <end position="285"/>
    </location>
</feature>
<dbReference type="PROSITE" id="PS00107">
    <property type="entry name" value="PROTEIN_KINASE_ATP"/>
    <property type="match status" value="1"/>
</dbReference>
<reference evidence="18 19" key="1">
    <citation type="submission" date="2021-07" db="EMBL/GenBank/DDBJ databases">
        <title>The Aristolochia fimbriata genome: insights into angiosperm evolution, floral development and chemical biosynthesis.</title>
        <authorList>
            <person name="Jiao Y."/>
        </authorList>
    </citation>
    <scope>NUCLEOTIDE SEQUENCE [LARGE SCALE GENOMIC DNA]</scope>
    <source>
        <strain evidence="18">IBCAS-2021</strain>
        <tissue evidence="18">Leaf</tissue>
    </source>
</reference>
<dbReference type="AlphaFoldDB" id="A0AAV7E5S6"/>
<keyword evidence="3" id="KW-0723">Serine/threonine-protein kinase</keyword>
<evidence type="ECO:0000256" key="9">
    <source>
        <dbReference type="ARBA" id="ARBA00022840"/>
    </source>
</evidence>
<evidence type="ECO:0000256" key="1">
    <source>
        <dbReference type="ARBA" id="ARBA00004479"/>
    </source>
</evidence>
<dbReference type="PROSITE" id="PS50011">
    <property type="entry name" value="PROTEIN_KINASE_DOM"/>
    <property type="match status" value="1"/>
</dbReference>
<dbReference type="SUPFAM" id="SSF56112">
    <property type="entry name" value="Protein kinase-like (PK-like)"/>
    <property type="match status" value="1"/>
</dbReference>
<feature type="transmembrane region" description="Helical" evidence="16">
    <location>
        <begin position="6"/>
        <end position="27"/>
    </location>
</feature>